<dbReference type="CDD" id="cd06170">
    <property type="entry name" value="LuxR_C_like"/>
    <property type="match status" value="1"/>
</dbReference>
<dbReference type="GO" id="GO:0000160">
    <property type="term" value="P:phosphorelay signal transduction system"/>
    <property type="evidence" value="ECO:0007669"/>
    <property type="project" value="InterPro"/>
</dbReference>
<gene>
    <name evidence="5" type="ORF">HLB23_36330</name>
</gene>
<dbReference type="SUPFAM" id="SSF52172">
    <property type="entry name" value="CheY-like"/>
    <property type="match status" value="1"/>
</dbReference>
<dbReference type="SUPFAM" id="SSF46894">
    <property type="entry name" value="C-terminal effector domain of the bipartite response regulators"/>
    <property type="match status" value="1"/>
</dbReference>
<dbReference type="Pfam" id="PF00072">
    <property type="entry name" value="Response_reg"/>
    <property type="match status" value="1"/>
</dbReference>
<feature type="domain" description="Response regulatory" evidence="4">
    <location>
        <begin position="3"/>
        <end position="119"/>
    </location>
</feature>
<dbReference type="InterPro" id="IPR000792">
    <property type="entry name" value="Tscrpt_reg_LuxR_C"/>
</dbReference>
<feature type="modified residue" description="4-aspartylphosphate" evidence="2">
    <location>
        <position position="54"/>
    </location>
</feature>
<dbReference type="PANTHER" id="PTHR43214:SF42">
    <property type="entry name" value="TRANSCRIPTIONAL REGULATORY PROTEIN DESR"/>
    <property type="match status" value="1"/>
</dbReference>
<comment type="caution">
    <text evidence="5">The sequence shown here is derived from an EMBL/GenBank/DDBJ whole genome shotgun (WGS) entry which is preliminary data.</text>
</comment>
<dbReference type="AlphaFoldDB" id="A0A849CEW3"/>
<dbReference type="GO" id="GO:0006355">
    <property type="term" value="P:regulation of DNA-templated transcription"/>
    <property type="evidence" value="ECO:0007669"/>
    <property type="project" value="InterPro"/>
</dbReference>
<dbReference type="InterPro" id="IPR011006">
    <property type="entry name" value="CheY-like_superfamily"/>
</dbReference>
<keyword evidence="1" id="KW-0238">DNA-binding</keyword>
<reference evidence="5 6" key="1">
    <citation type="submission" date="2020-05" db="EMBL/GenBank/DDBJ databases">
        <title>MicrobeNet Type strains.</title>
        <authorList>
            <person name="Nicholson A.C."/>
        </authorList>
    </citation>
    <scope>NUCLEOTIDE SEQUENCE [LARGE SCALE GENOMIC DNA]</scope>
    <source>
        <strain evidence="5 6">JCM 3224</strain>
    </source>
</reference>
<dbReference type="PROSITE" id="PS50110">
    <property type="entry name" value="RESPONSE_REGULATORY"/>
    <property type="match status" value="1"/>
</dbReference>
<evidence type="ECO:0000256" key="2">
    <source>
        <dbReference type="PROSITE-ProRule" id="PRU00169"/>
    </source>
</evidence>
<accession>A0A849CEW3</accession>
<dbReference type="Pfam" id="PF00196">
    <property type="entry name" value="GerE"/>
    <property type="match status" value="1"/>
</dbReference>
<dbReference type="Proteomes" id="UP000586827">
    <property type="component" value="Unassembled WGS sequence"/>
</dbReference>
<dbReference type="SMART" id="SM00421">
    <property type="entry name" value="HTH_LUXR"/>
    <property type="match status" value="1"/>
</dbReference>
<dbReference type="PROSITE" id="PS50043">
    <property type="entry name" value="HTH_LUXR_2"/>
    <property type="match status" value="1"/>
</dbReference>
<dbReference type="EMBL" id="JABELX010000020">
    <property type="protein sequence ID" value="NNH75260.1"/>
    <property type="molecule type" value="Genomic_DNA"/>
</dbReference>
<evidence type="ECO:0000259" key="3">
    <source>
        <dbReference type="PROSITE" id="PS50043"/>
    </source>
</evidence>
<evidence type="ECO:0000313" key="6">
    <source>
        <dbReference type="Proteomes" id="UP000586827"/>
    </source>
</evidence>
<dbReference type="InterPro" id="IPR001789">
    <property type="entry name" value="Sig_transdc_resp-reg_receiver"/>
</dbReference>
<evidence type="ECO:0000313" key="5">
    <source>
        <dbReference type="EMBL" id="NNH75260.1"/>
    </source>
</evidence>
<evidence type="ECO:0000259" key="4">
    <source>
        <dbReference type="PROSITE" id="PS50110"/>
    </source>
</evidence>
<organism evidence="5 6">
    <name type="scientific">Nocardia uniformis</name>
    <dbReference type="NCBI Taxonomy" id="53432"/>
    <lineage>
        <taxon>Bacteria</taxon>
        <taxon>Bacillati</taxon>
        <taxon>Actinomycetota</taxon>
        <taxon>Actinomycetes</taxon>
        <taxon>Mycobacteriales</taxon>
        <taxon>Nocardiaceae</taxon>
        <taxon>Nocardia</taxon>
    </lineage>
</organism>
<dbReference type="RefSeq" id="WP_067529614.1">
    <property type="nucleotide sequence ID" value="NZ_JABELX010000020.1"/>
</dbReference>
<dbReference type="PANTHER" id="PTHR43214">
    <property type="entry name" value="TWO-COMPONENT RESPONSE REGULATOR"/>
    <property type="match status" value="1"/>
</dbReference>
<keyword evidence="2" id="KW-0597">Phosphoprotein</keyword>
<evidence type="ECO:0000256" key="1">
    <source>
        <dbReference type="ARBA" id="ARBA00023125"/>
    </source>
</evidence>
<protein>
    <submittedName>
        <fullName evidence="5">Response regulator transcription factor</fullName>
    </submittedName>
</protein>
<name>A0A849CEW3_9NOCA</name>
<proteinExistence type="predicted"/>
<sequence>MIRVLFAGSLRLPREAMATVLSGVPGVDVVAQVPLGTDVVPSALRTRPTIALLDADLAGLDGVSAAVQLKSALPGCRVLLMTPPNRPDLLRSALAARVEGLLSKDVSISALTDAVCRVARGERVLEAHTVAEVLHMPGNPLGARDIDILRLAAAGRTPGEIAAALHLSPGTIRNILAAINRKLGARNRIEAIRIATHSGWI</sequence>
<keyword evidence="6" id="KW-1185">Reference proteome</keyword>
<dbReference type="PRINTS" id="PR00038">
    <property type="entry name" value="HTHLUXR"/>
</dbReference>
<dbReference type="Gene3D" id="3.40.50.2300">
    <property type="match status" value="1"/>
</dbReference>
<feature type="domain" description="HTH luxR-type" evidence="3">
    <location>
        <begin position="134"/>
        <end position="199"/>
    </location>
</feature>
<dbReference type="InterPro" id="IPR016032">
    <property type="entry name" value="Sig_transdc_resp-reg_C-effctor"/>
</dbReference>
<dbReference type="GO" id="GO:0003677">
    <property type="term" value="F:DNA binding"/>
    <property type="evidence" value="ECO:0007669"/>
    <property type="project" value="UniProtKB-KW"/>
</dbReference>
<dbReference type="InterPro" id="IPR039420">
    <property type="entry name" value="WalR-like"/>
</dbReference>